<feature type="compositionally biased region" description="Basic and acidic residues" evidence="1">
    <location>
        <begin position="108"/>
        <end position="124"/>
    </location>
</feature>
<proteinExistence type="predicted"/>
<dbReference type="VEuPathDB" id="ToxoDB:TGGT1_363620"/>
<protein>
    <submittedName>
        <fullName evidence="2">Uncharacterized protein</fullName>
    </submittedName>
</protein>
<gene>
    <name evidence="2" type="ORF">TGGT1_363620</name>
</gene>
<accession>S7W7Y0</accession>
<dbReference type="EMBL" id="AAQM03000149">
    <property type="protein sequence ID" value="EPR60868.1"/>
    <property type="molecule type" value="Genomic_DNA"/>
</dbReference>
<reference evidence="2 3" key="2">
    <citation type="submission" date="2013-05" db="EMBL/GenBank/DDBJ databases">
        <authorList>
            <person name="Sibley D."/>
            <person name="Venepally P."/>
            <person name="Karamycheva S."/>
            <person name="Hadjithomas M."/>
            <person name="Khan A."/>
            <person name="Brunk B."/>
            <person name="Roos D."/>
            <person name="Caler E."/>
            <person name="Lorenzi H."/>
        </authorList>
    </citation>
    <scope>NUCLEOTIDE SEQUENCE [LARGE SCALE GENOMIC DNA]</scope>
    <source>
        <strain evidence="2 3">GT1</strain>
    </source>
</reference>
<evidence type="ECO:0000313" key="3">
    <source>
        <dbReference type="Proteomes" id="UP000005641"/>
    </source>
</evidence>
<dbReference type="AlphaFoldDB" id="S7W7Y0"/>
<comment type="caution">
    <text evidence="2">The sequence shown here is derived from an EMBL/GenBank/DDBJ whole genome shotgun (WGS) entry which is preliminary data.</text>
</comment>
<feature type="region of interest" description="Disordered" evidence="1">
    <location>
        <begin position="74"/>
        <end position="139"/>
    </location>
</feature>
<organism evidence="2 3">
    <name type="scientific">Toxoplasma gondii (strain ATCC 50853 / GT1)</name>
    <dbReference type="NCBI Taxonomy" id="507601"/>
    <lineage>
        <taxon>Eukaryota</taxon>
        <taxon>Sar</taxon>
        <taxon>Alveolata</taxon>
        <taxon>Apicomplexa</taxon>
        <taxon>Conoidasida</taxon>
        <taxon>Coccidia</taxon>
        <taxon>Eucoccidiorida</taxon>
        <taxon>Eimeriorina</taxon>
        <taxon>Sarcocystidae</taxon>
        <taxon>Toxoplasma</taxon>
    </lineage>
</organism>
<sequence length="182" mass="20832">MQLQTAREHRRKTTQGRSHLLFKIEIRWQRRQRRANGTFSFATHSSFQRLHGLKVHARSDEFWLAQRDAILSSRNESHPRAKRRRSSSTQPEPRLQGERLAGTRRCREKNSRRNGYEETTEKRPSYGTPGGEGSSTVETRQSALHACSALEAAFLSNINKVPTFAPLHACTFVSELTSGLIF</sequence>
<dbReference type="Proteomes" id="UP000005641">
    <property type="component" value="Unassembled WGS sequence"/>
</dbReference>
<reference evidence="2 3" key="1">
    <citation type="submission" date="2006-05" db="EMBL/GenBank/DDBJ databases">
        <authorList>
            <person name="Paulsen I."/>
        </authorList>
    </citation>
    <scope>NUCLEOTIDE SEQUENCE [LARGE SCALE GENOMIC DNA]</scope>
    <source>
        <strain evidence="2 3">GT1</strain>
    </source>
</reference>
<evidence type="ECO:0000256" key="1">
    <source>
        <dbReference type="SAM" id="MobiDB-lite"/>
    </source>
</evidence>
<name>S7W7Y0_TOXGG</name>
<evidence type="ECO:0000313" key="2">
    <source>
        <dbReference type="EMBL" id="EPR60868.1"/>
    </source>
</evidence>